<feature type="domain" description="MacB-like periplasmic core" evidence="9">
    <location>
        <begin position="23"/>
        <end position="221"/>
    </location>
</feature>
<feature type="transmembrane region" description="Helical" evidence="7">
    <location>
        <begin position="353"/>
        <end position="376"/>
    </location>
</feature>
<dbReference type="PANTHER" id="PTHR30489:SF0">
    <property type="entry name" value="LIPOPROTEIN-RELEASING SYSTEM TRANSMEMBRANE PROTEIN LOLE"/>
    <property type="match status" value="1"/>
</dbReference>
<name>A0A6N2W490_9FIRM</name>
<feature type="transmembrane region" description="Helical" evidence="7">
    <location>
        <begin position="21"/>
        <end position="40"/>
    </location>
</feature>
<keyword evidence="10" id="KW-0449">Lipoprotein</keyword>
<dbReference type="PANTHER" id="PTHR30489">
    <property type="entry name" value="LIPOPROTEIN-RELEASING SYSTEM TRANSMEMBRANE PROTEIN LOLE"/>
    <property type="match status" value="1"/>
</dbReference>
<proteinExistence type="inferred from homology"/>
<accession>A0A6N2W490</accession>
<dbReference type="InterPro" id="IPR003838">
    <property type="entry name" value="ABC3_permease_C"/>
</dbReference>
<keyword evidence="6 7" id="KW-0472">Membrane</keyword>
<feature type="domain" description="ABC3 transporter permease C-terminal" evidence="8">
    <location>
        <begin position="265"/>
        <end position="388"/>
    </location>
</feature>
<dbReference type="InterPro" id="IPR051447">
    <property type="entry name" value="Lipoprotein-release_system"/>
</dbReference>
<sequence>MKHYLDLVSISEKVHRKRNRMSTFCIILAVLLVTAIFGMADMFVRSQIMKAEGEGGKWHIAVSDLNEEEIKELSARPNVQTVSFYDVLNYTGNQAYTLNGTNVLVAGSDASFATQIFPNMIEEGKFPKSDQEVLLSLNAKDLLELDIGDQIEILTPNGNSYTYRISGFLENSANIMSEDSYVVLMSQKNFQRFFEKEVRQEATTNGGNRIYVQFKNIKDIQAEIVDIKLQFNLQSEQISENTKLLGLMGQSTSSLMLQVYVAAAVLFVLVLSAAIMMITSSLNSNVAQRIEFFGLMRCIGATHKQVKRFVRKEALRWCRFAIPIGVGIGIAITWILCIVLRGLSPIYFGEMPIFNISIPSIASGILIGVLTVLLAAKSPAKRAAKVSPLAAVSGNANDLQPVKKALNIQLFKIDTALGIHHAKASRKNFILTTISFAFSIILFLAFSVAISFMNHTLTPLYPWTADISIMSKDKTCSVNHEYINELEQNSCVKAAYGRMFMYDIPTMPNDSQKKIDLFSYEKRQFDWSKEYLQAGSIERVQTEINTGLIVYEPQNTIKVGDTVTLYIEGKPQEIEIVGMLSTSPFNNEAGVGTIICSEDTFHRVTGQNDYTIIDIQLEDHTTDAEVNALHRTYGEGYVFQDERMDNSSTIGVYYCVWLFLYGFLVLIALITIFNVINSIALSVSARTKQYGIFRAIGLSTKELSKMVSSEAWTYTLSGSIVGTILGLIVHHTLFGILISYNWGDEWTIPWTELCVIIIILVLSVVFAVRGPIRKLRDMSIVDTIVSQ</sequence>
<keyword evidence="3" id="KW-1003">Cell membrane</keyword>
<keyword evidence="5 7" id="KW-1133">Transmembrane helix</keyword>
<dbReference type="AlphaFoldDB" id="A0A6N2W490"/>
<feature type="transmembrane region" description="Helical" evidence="7">
    <location>
        <begin position="750"/>
        <end position="768"/>
    </location>
</feature>
<evidence type="ECO:0000256" key="1">
    <source>
        <dbReference type="ARBA" id="ARBA00004651"/>
    </source>
</evidence>
<feature type="transmembrane region" description="Helical" evidence="7">
    <location>
        <begin position="711"/>
        <end position="738"/>
    </location>
</feature>
<keyword evidence="4 7" id="KW-0812">Transmembrane</keyword>
<dbReference type="Pfam" id="PF12704">
    <property type="entry name" value="MacB_PCD"/>
    <property type="match status" value="1"/>
</dbReference>
<evidence type="ECO:0000256" key="5">
    <source>
        <dbReference type="ARBA" id="ARBA00022989"/>
    </source>
</evidence>
<dbReference type="EMBL" id="CACRTG010000046">
    <property type="protein sequence ID" value="VYT37110.1"/>
    <property type="molecule type" value="Genomic_DNA"/>
</dbReference>
<feature type="domain" description="ABC3 transporter permease C-terminal" evidence="8">
    <location>
        <begin position="663"/>
        <end position="779"/>
    </location>
</feature>
<dbReference type="GO" id="GO:0098797">
    <property type="term" value="C:plasma membrane protein complex"/>
    <property type="evidence" value="ECO:0007669"/>
    <property type="project" value="TreeGrafter"/>
</dbReference>
<evidence type="ECO:0000256" key="4">
    <source>
        <dbReference type="ARBA" id="ARBA00022692"/>
    </source>
</evidence>
<evidence type="ECO:0000256" key="2">
    <source>
        <dbReference type="ARBA" id="ARBA00005236"/>
    </source>
</evidence>
<dbReference type="GO" id="GO:0044874">
    <property type="term" value="P:lipoprotein localization to outer membrane"/>
    <property type="evidence" value="ECO:0007669"/>
    <property type="project" value="TreeGrafter"/>
</dbReference>
<evidence type="ECO:0000259" key="8">
    <source>
        <dbReference type="Pfam" id="PF02687"/>
    </source>
</evidence>
<evidence type="ECO:0000256" key="7">
    <source>
        <dbReference type="SAM" id="Phobius"/>
    </source>
</evidence>
<reference evidence="10" key="1">
    <citation type="submission" date="2019-11" db="EMBL/GenBank/DDBJ databases">
        <authorList>
            <person name="Feng L."/>
        </authorList>
    </citation>
    <scope>NUCLEOTIDE SEQUENCE</scope>
    <source>
        <strain evidence="10">CnexileLFYP112</strain>
    </source>
</reference>
<dbReference type="Pfam" id="PF02687">
    <property type="entry name" value="FtsX"/>
    <property type="match status" value="2"/>
</dbReference>
<organism evidence="10">
    <name type="scientific">[Clostridium] nexile</name>
    <dbReference type="NCBI Taxonomy" id="29361"/>
    <lineage>
        <taxon>Bacteria</taxon>
        <taxon>Bacillati</taxon>
        <taxon>Bacillota</taxon>
        <taxon>Clostridia</taxon>
        <taxon>Lachnospirales</taxon>
        <taxon>Lachnospiraceae</taxon>
        <taxon>Tyzzerella</taxon>
    </lineage>
</organism>
<comment type="subcellular location">
    <subcellularLocation>
        <location evidence="1">Cell membrane</location>
        <topology evidence="1">Multi-pass membrane protein</topology>
    </subcellularLocation>
</comment>
<evidence type="ECO:0000313" key="10">
    <source>
        <dbReference type="EMBL" id="VYT37110.1"/>
    </source>
</evidence>
<evidence type="ECO:0000259" key="9">
    <source>
        <dbReference type="Pfam" id="PF12704"/>
    </source>
</evidence>
<feature type="transmembrane region" description="Helical" evidence="7">
    <location>
        <begin position="257"/>
        <end position="279"/>
    </location>
</feature>
<dbReference type="InterPro" id="IPR025857">
    <property type="entry name" value="MacB_PCD"/>
</dbReference>
<feature type="transmembrane region" description="Helical" evidence="7">
    <location>
        <begin position="651"/>
        <end position="676"/>
    </location>
</feature>
<evidence type="ECO:0000256" key="3">
    <source>
        <dbReference type="ARBA" id="ARBA00022475"/>
    </source>
</evidence>
<feature type="transmembrane region" description="Helical" evidence="7">
    <location>
        <begin position="429"/>
        <end position="453"/>
    </location>
</feature>
<evidence type="ECO:0000256" key="6">
    <source>
        <dbReference type="ARBA" id="ARBA00023136"/>
    </source>
</evidence>
<comment type="similarity">
    <text evidence="2">Belongs to the ABC-4 integral membrane protein family. LolC/E subfamily.</text>
</comment>
<gene>
    <name evidence="10" type="ORF">CNLFYP112_00648</name>
</gene>
<protein>
    <submittedName>
        <fullName evidence="10">Outer membrane-specific lipoprotein transporter subunit LolE</fullName>
    </submittedName>
</protein>
<feature type="transmembrane region" description="Helical" evidence="7">
    <location>
        <begin position="317"/>
        <end position="341"/>
    </location>
</feature>